<dbReference type="PANTHER" id="PTHR10773:SF19">
    <property type="match status" value="1"/>
</dbReference>
<evidence type="ECO:0000256" key="1">
    <source>
        <dbReference type="ARBA" id="ARBA00022723"/>
    </source>
</evidence>
<reference evidence="6" key="1">
    <citation type="submission" date="2022-03" db="EMBL/GenBank/DDBJ databases">
        <authorList>
            <person name="Tunstrom K."/>
        </authorList>
    </citation>
    <scope>NUCLEOTIDE SEQUENCE</scope>
</reference>
<dbReference type="Gene3D" id="2.20.25.240">
    <property type="match status" value="4"/>
</dbReference>
<name>A0AAU9TGJ5_EUPED</name>
<evidence type="ECO:0000313" key="7">
    <source>
        <dbReference type="Proteomes" id="UP001153954"/>
    </source>
</evidence>
<organism evidence="6 7">
    <name type="scientific">Euphydryas editha</name>
    <name type="common">Edith's checkerspot</name>
    <dbReference type="NCBI Taxonomy" id="104508"/>
    <lineage>
        <taxon>Eukaryota</taxon>
        <taxon>Metazoa</taxon>
        <taxon>Ecdysozoa</taxon>
        <taxon>Arthropoda</taxon>
        <taxon>Hexapoda</taxon>
        <taxon>Insecta</taxon>
        <taxon>Pterygota</taxon>
        <taxon>Neoptera</taxon>
        <taxon>Endopterygota</taxon>
        <taxon>Lepidoptera</taxon>
        <taxon>Glossata</taxon>
        <taxon>Ditrysia</taxon>
        <taxon>Papilionoidea</taxon>
        <taxon>Nymphalidae</taxon>
        <taxon>Nymphalinae</taxon>
        <taxon>Euphydryas</taxon>
    </lineage>
</organism>
<dbReference type="Proteomes" id="UP001153954">
    <property type="component" value="Unassembled WGS sequence"/>
</dbReference>
<protein>
    <recommendedName>
        <fullName evidence="5">FLYWCH-type domain-containing protein</fullName>
    </recommendedName>
</protein>
<dbReference type="GO" id="GO:0008270">
    <property type="term" value="F:zinc ion binding"/>
    <property type="evidence" value="ECO:0007669"/>
    <property type="project" value="UniProtKB-KW"/>
</dbReference>
<gene>
    <name evidence="6" type="ORF">EEDITHA_LOCUS2221</name>
</gene>
<dbReference type="Pfam" id="PF04500">
    <property type="entry name" value="FLYWCH"/>
    <property type="match status" value="1"/>
</dbReference>
<proteinExistence type="predicted"/>
<evidence type="ECO:0000256" key="4">
    <source>
        <dbReference type="SAM" id="MobiDB-lite"/>
    </source>
</evidence>
<dbReference type="InterPro" id="IPR007588">
    <property type="entry name" value="Znf_FLYWCH"/>
</dbReference>
<keyword evidence="3" id="KW-0862">Zinc</keyword>
<feature type="compositionally biased region" description="Low complexity" evidence="4">
    <location>
        <begin position="262"/>
        <end position="271"/>
    </location>
</feature>
<evidence type="ECO:0000256" key="3">
    <source>
        <dbReference type="ARBA" id="ARBA00022833"/>
    </source>
</evidence>
<dbReference type="AlphaFoldDB" id="A0AAU9TGJ5"/>
<evidence type="ECO:0000313" key="6">
    <source>
        <dbReference type="EMBL" id="CAH2085778.1"/>
    </source>
</evidence>
<comment type="caution">
    <text evidence="6">The sequence shown here is derived from an EMBL/GenBank/DDBJ whole genome shotgun (WGS) entry which is preliminary data.</text>
</comment>
<accession>A0AAU9TGJ5</accession>
<keyword evidence="1" id="KW-0479">Metal-binding</keyword>
<evidence type="ECO:0000256" key="2">
    <source>
        <dbReference type="ARBA" id="ARBA00022771"/>
    </source>
</evidence>
<feature type="compositionally biased region" description="Low complexity" evidence="4">
    <location>
        <begin position="243"/>
        <end position="254"/>
    </location>
</feature>
<evidence type="ECO:0000259" key="5">
    <source>
        <dbReference type="Pfam" id="PF04500"/>
    </source>
</evidence>
<dbReference type="PANTHER" id="PTHR10773">
    <property type="entry name" value="DNA-DIRECTED RNA POLYMERASES I, II, AND III SUBUNIT RPABC2"/>
    <property type="match status" value="1"/>
</dbReference>
<feature type="domain" description="FLYWCH-type" evidence="5">
    <location>
        <begin position="80"/>
        <end position="134"/>
    </location>
</feature>
<feature type="region of interest" description="Disordered" evidence="4">
    <location>
        <begin position="239"/>
        <end position="283"/>
    </location>
</feature>
<keyword evidence="2" id="KW-0863">Zinc-finger</keyword>
<feature type="compositionally biased region" description="Basic and acidic residues" evidence="4">
    <location>
        <begin position="272"/>
        <end position="282"/>
    </location>
</feature>
<dbReference type="EMBL" id="CAKOGL010000004">
    <property type="protein sequence ID" value="CAH2085778.1"/>
    <property type="molecule type" value="Genomic_DNA"/>
</dbReference>
<keyword evidence="7" id="KW-1185">Reference proteome</keyword>
<sequence length="595" mass="69878">MAVYETISSSKYAQTQCPTGKIITLQNGKRPMLYEGYTYFKHYIVRGMFRWSCTKYPKCKAYLLGTENLKIHSKIITLENGKRPMLYEGYTYFKHYRVRGMFRWSCTRFGKCKAFVLAGDEDLRIHSVHNEHNHGIQNLYVSENGIYIKNKCFLKYNQFYYTKVTERKWRCIMTSKCFASIIVNEFRQVVEKRRVHMHPPPTFIISRSGNFDAIFLKSKTATITIKRLEDNINQLNTLPTPFRSSKSASRASSSCPIKEGSSDNNDNSKNSQDTKIRYNRKIENKRKRLRNLGQEYQTAKNKIKKARSVKTPCTNCRFKCTYLITEEERKELFNEYWNLGDLTLQRHYIFDRTESIEKYRYTRTMNAQQIFTEDGKTFLSYKGYHYSRVSSSNSRWRCVATKTCYVTLNVNPDFSLKREPKSHNHSPKILIKMSNGSYKFLSDWKERANENYKRVALAQSLLFKKALYGSNDITNEVKLITLANGKNYMLYKGYTYCFGFKTKVGCRWRCTLTSDYEVKLITLENGKNYMLYKGYTYCFGFKTKIGCRWRCNSATSDCKSFIVVSGDGTLLRAEGIHSHPKKRYHVLPDGRYVKI</sequence>